<feature type="region of interest" description="Disordered" evidence="1">
    <location>
        <begin position="69"/>
        <end position="126"/>
    </location>
</feature>
<dbReference type="RefSeq" id="WP_344892231.1">
    <property type="nucleotide sequence ID" value="NZ_BAAAWD010000006.1"/>
</dbReference>
<feature type="chain" id="PRO_5046850317" evidence="2">
    <location>
        <begin position="26"/>
        <end position="210"/>
    </location>
</feature>
<evidence type="ECO:0000256" key="2">
    <source>
        <dbReference type="SAM" id="SignalP"/>
    </source>
</evidence>
<accession>A0ABN3XVS4</accession>
<dbReference type="EMBL" id="BAAAWD010000006">
    <property type="protein sequence ID" value="GAA3000954.1"/>
    <property type="molecule type" value="Genomic_DNA"/>
</dbReference>
<dbReference type="Proteomes" id="UP001499930">
    <property type="component" value="Unassembled WGS sequence"/>
</dbReference>
<gene>
    <name evidence="3" type="ORF">GCM10017559_22450</name>
</gene>
<reference evidence="3 4" key="1">
    <citation type="journal article" date="2019" name="Int. J. Syst. Evol. Microbiol.">
        <title>The Global Catalogue of Microorganisms (GCM) 10K type strain sequencing project: providing services to taxonomists for standard genome sequencing and annotation.</title>
        <authorList>
            <consortium name="The Broad Institute Genomics Platform"/>
            <consortium name="The Broad Institute Genome Sequencing Center for Infectious Disease"/>
            <person name="Wu L."/>
            <person name="Ma J."/>
        </authorList>
    </citation>
    <scope>NUCLEOTIDE SEQUENCE [LARGE SCALE GENOMIC DNA]</scope>
    <source>
        <strain evidence="3 4">JCM 3106</strain>
    </source>
</reference>
<protein>
    <submittedName>
        <fullName evidence="3">Uncharacterized protein</fullName>
    </submittedName>
</protein>
<sequence length="210" mass="21488">MRIRMLATLVTTGALMATLTGAASADGTPDPGDDAVLVTCEGGGAVAVKVKAFTEAEIKEMKKAGKMPAVPALPARPGTRTGGVTESRGDDGIVRVVPKPGTVKSEDLKPGDLKPGVPKPVDPEAVPEGADVTVMARPDKVDEVEKGRGPERTRVATPEPGEAGPLKKGEHFVLAEAVPVPDEDGVVHGKGRTHIALSGDGPLITCATKK</sequence>
<evidence type="ECO:0000313" key="3">
    <source>
        <dbReference type="EMBL" id="GAA3000954.1"/>
    </source>
</evidence>
<feature type="region of interest" description="Disordered" evidence="1">
    <location>
        <begin position="139"/>
        <end position="166"/>
    </location>
</feature>
<feature type="signal peptide" evidence="2">
    <location>
        <begin position="1"/>
        <end position="25"/>
    </location>
</feature>
<evidence type="ECO:0000313" key="4">
    <source>
        <dbReference type="Proteomes" id="UP001499930"/>
    </source>
</evidence>
<feature type="compositionally biased region" description="Basic and acidic residues" evidence="1">
    <location>
        <begin position="139"/>
        <end position="154"/>
    </location>
</feature>
<evidence type="ECO:0000256" key="1">
    <source>
        <dbReference type="SAM" id="MobiDB-lite"/>
    </source>
</evidence>
<organism evidence="3 4">
    <name type="scientific">Streptosporangium longisporum</name>
    <dbReference type="NCBI Taxonomy" id="46187"/>
    <lineage>
        <taxon>Bacteria</taxon>
        <taxon>Bacillati</taxon>
        <taxon>Actinomycetota</taxon>
        <taxon>Actinomycetes</taxon>
        <taxon>Streptosporangiales</taxon>
        <taxon>Streptosporangiaceae</taxon>
        <taxon>Streptosporangium</taxon>
    </lineage>
</organism>
<name>A0ABN3XVS4_9ACTN</name>
<keyword evidence="4" id="KW-1185">Reference proteome</keyword>
<keyword evidence="2" id="KW-0732">Signal</keyword>
<proteinExistence type="predicted"/>
<comment type="caution">
    <text evidence="3">The sequence shown here is derived from an EMBL/GenBank/DDBJ whole genome shotgun (WGS) entry which is preliminary data.</text>
</comment>